<evidence type="ECO:0000256" key="5">
    <source>
        <dbReference type="ARBA" id="ARBA00022792"/>
    </source>
</evidence>
<proteinExistence type="inferred from homology"/>
<sequence>MRAASRLLAAVKEQYLEAGAPTGLTGLLTHPTPRSTLLYLYSSTLDKLQKIPENSVYRQATEALTKHRLAIIEAAKPKGLEEWQQQVQYQISEHPKAFEVVSTSAGQHVRLKKTKRIVDFRSVKAEWNGEEPITLKEGIQTVKARKHLFAKVAGGKDYNPADEIHEVKLPLEPQLTAEQISEVESQIGAGLIEEVIQVAEGEHKLVDVMIENKVWEALEEQAPEGQWTYFERGGHTKTGSP</sequence>
<dbReference type="GO" id="GO:0005743">
    <property type="term" value="C:mitochondrial inner membrane"/>
    <property type="evidence" value="ECO:0007669"/>
    <property type="project" value="UniProtKB-SubCell"/>
</dbReference>
<reference evidence="9" key="1">
    <citation type="journal article" date="2020" name="Stud. Mycol.">
        <title>101 Dothideomycetes genomes: a test case for predicting lifestyles and emergence of pathogens.</title>
        <authorList>
            <person name="Haridas S."/>
            <person name="Albert R."/>
            <person name="Binder M."/>
            <person name="Bloem J."/>
            <person name="Labutti K."/>
            <person name="Salamov A."/>
            <person name="Andreopoulos B."/>
            <person name="Baker S."/>
            <person name="Barry K."/>
            <person name="Bills G."/>
            <person name="Bluhm B."/>
            <person name="Cannon C."/>
            <person name="Castanera R."/>
            <person name="Culley D."/>
            <person name="Daum C."/>
            <person name="Ezra D."/>
            <person name="Gonzalez J."/>
            <person name="Henrissat B."/>
            <person name="Kuo A."/>
            <person name="Liang C."/>
            <person name="Lipzen A."/>
            <person name="Lutzoni F."/>
            <person name="Magnuson J."/>
            <person name="Mondo S."/>
            <person name="Nolan M."/>
            <person name="Ohm R."/>
            <person name="Pangilinan J."/>
            <person name="Park H.-J."/>
            <person name="Ramirez L."/>
            <person name="Alfaro M."/>
            <person name="Sun H."/>
            <person name="Tritt A."/>
            <person name="Yoshinaga Y."/>
            <person name="Zwiers L.-H."/>
            <person name="Turgeon B."/>
            <person name="Goodwin S."/>
            <person name="Spatafora J."/>
            <person name="Crous P."/>
            <person name="Grigoriev I."/>
        </authorList>
    </citation>
    <scope>NUCLEOTIDE SEQUENCE</scope>
    <source>
        <strain evidence="9">CBS 379.55</strain>
    </source>
</reference>
<accession>A0A6A6JG38</accession>
<dbReference type="EMBL" id="ML986496">
    <property type="protein sequence ID" value="KAF2275600.1"/>
    <property type="molecule type" value="Genomic_DNA"/>
</dbReference>
<dbReference type="GeneID" id="54554140"/>
<evidence type="ECO:0000313" key="10">
    <source>
        <dbReference type="Proteomes" id="UP000800097"/>
    </source>
</evidence>
<dbReference type="GO" id="GO:0022904">
    <property type="term" value="P:respiratory electron transport chain"/>
    <property type="evidence" value="ECO:0007669"/>
    <property type="project" value="InterPro"/>
</dbReference>
<dbReference type="Pfam" id="PF04716">
    <property type="entry name" value="ETC_C1_NDUFA5"/>
    <property type="match status" value="1"/>
</dbReference>
<evidence type="ECO:0000256" key="8">
    <source>
        <dbReference type="ARBA" id="ARBA00023136"/>
    </source>
</evidence>
<evidence type="ECO:0000256" key="3">
    <source>
        <dbReference type="ARBA" id="ARBA00022448"/>
    </source>
</evidence>
<dbReference type="PANTHER" id="PTHR12653:SF0">
    <property type="entry name" value="NADH DEHYDROGENASE [UBIQUINONE] 1 ALPHA SUBCOMPLEX SUBUNIT 5"/>
    <property type="match status" value="1"/>
</dbReference>
<keyword evidence="6" id="KW-0249">Electron transport</keyword>
<evidence type="ECO:0000256" key="6">
    <source>
        <dbReference type="ARBA" id="ARBA00022982"/>
    </source>
</evidence>
<dbReference type="InterPro" id="IPR006806">
    <property type="entry name" value="NDUFA5"/>
</dbReference>
<dbReference type="AlphaFoldDB" id="A0A6A6JG38"/>
<comment type="similarity">
    <text evidence="2">Belongs to the complex I NDUFA5 subunit family.</text>
</comment>
<keyword evidence="4" id="KW-0679">Respiratory chain</keyword>
<evidence type="ECO:0000313" key="9">
    <source>
        <dbReference type="EMBL" id="KAF2275600.1"/>
    </source>
</evidence>
<comment type="subcellular location">
    <subcellularLocation>
        <location evidence="1">Mitochondrion inner membrane</location>
        <topology evidence="1">Peripheral membrane protein</topology>
        <orientation evidence="1">Matrix side</orientation>
    </subcellularLocation>
</comment>
<keyword evidence="9" id="KW-0830">Ubiquinone</keyword>
<dbReference type="OrthoDB" id="286811at2759"/>
<keyword evidence="10" id="KW-1185">Reference proteome</keyword>
<keyword evidence="3" id="KW-0813">Transport</keyword>
<evidence type="ECO:0000256" key="2">
    <source>
        <dbReference type="ARBA" id="ARBA00010261"/>
    </source>
</evidence>
<evidence type="ECO:0000256" key="1">
    <source>
        <dbReference type="ARBA" id="ARBA00004443"/>
    </source>
</evidence>
<evidence type="ECO:0000256" key="4">
    <source>
        <dbReference type="ARBA" id="ARBA00022660"/>
    </source>
</evidence>
<dbReference type="RefSeq" id="XP_033653139.1">
    <property type="nucleotide sequence ID" value="XM_033800965.1"/>
</dbReference>
<protein>
    <submittedName>
        <fullName evidence="9">NADH-ubiquinone oxidoreductase 29.9 kd subunit</fullName>
    </submittedName>
</protein>
<keyword evidence="5" id="KW-0999">Mitochondrion inner membrane</keyword>
<organism evidence="9 10">
    <name type="scientific">Westerdykella ornata</name>
    <dbReference type="NCBI Taxonomy" id="318751"/>
    <lineage>
        <taxon>Eukaryota</taxon>
        <taxon>Fungi</taxon>
        <taxon>Dikarya</taxon>
        <taxon>Ascomycota</taxon>
        <taxon>Pezizomycotina</taxon>
        <taxon>Dothideomycetes</taxon>
        <taxon>Pleosporomycetidae</taxon>
        <taxon>Pleosporales</taxon>
        <taxon>Sporormiaceae</taxon>
        <taxon>Westerdykella</taxon>
    </lineage>
</organism>
<evidence type="ECO:0000256" key="7">
    <source>
        <dbReference type="ARBA" id="ARBA00023128"/>
    </source>
</evidence>
<keyword evidence="7" id="KW-0496">Mitochondrion</keyword>
<gene>
    <name evidence="9" type="ORF">EI97DRAFT_459075</name>
</gene>
<dbReference type="PANTHER" id="PTHR12653">
    <property type="entry name" value="NADH-UBIQUINONE OXIDOREDUCTASE 13 KD-B SUBUNIT"/>
    <property type="match status" value="1"/>
</dbReference>
<keyword evidence="8" id="KW-0472">Membrane</keyword>
<name>A0A6A6JG38_WESOR</name>
<dbReference type="Proteomes" id="UP000800097">
    <property type="component" value="Unassembled WGS sequence"/>
</dbReference>